<dbReference type="PROSITE" id="PS51257">
    <property type="entry name" value="PROKAR_LIPOPROTEIN"/>
    <property type="match status" value="1"/>
</dbReference>
<protein>
    <submittedName>
        <fullName evidence="4">Uncharacterized protein</fullName>
    </submittedName>
</protein>
<feature type="repeat" description="TPR" evidence="3">
    <location>
        <begin position="35"/>
        <end position="68"/>
    </location>
</feature>
<evidence type="ECO:0000313" key="5">
    <source>
        <dbReference type="Proteomes" id="UP000231553"/>
    </source>
</evidence>
<dbReference type="Pfam" id="PF13432">
    <property type="entry name" value="TPR_16"/>
    <property type="match status" value="2"/>
</dbReference>
<dbReference type="Pfam" id="PF14559">
    <property type="entry name" value="TPR_19"/>
    <property type="match status" value="3"/>
</dbReference>
<reference evidence="4 5" key="1">
    <citation type="journal article" date="2018" name="Int. J. Syst. Evol. Microbiol.">
        <title>Pseudooceanicola lipolyticus sp. nov., a marine alphaproteobacterium, reclassification of Oceanicola flagellatus as Pseudooceanicola flagellatus comb. nov. and emended description of the genus Pseudooceanicola.</title>
        <authorList>
            <person name="Huang M.-M."/>
            <person name="Guo L.-L."/>
            <person name="Wu Y.-H."/>
            <person name="Lai Q.-L."/>
            <person name="Shao Z.-Z."/>
            <person name="Wang C.-S."/>
            <person name="Wu M."/>
            <person name="Xu X.-W."/>
        </authorList>
    </citation>
    <scope>NUCLEOTIDE SEQUENCE [LARGE SCALE GENOMIC DNA]</scope>
    <source>
        <strain evidence="4 5">157</strain>
    </source>
</reference>
<dbReference type="InterPro" id="IPR051012">
    <property type="entry name" value="CellSynth/LPSAsmb/PSIAsmb"/>
</dbReference>
<dbReference type="PANTHER" id="PTHR45586:SF1">
    <property type="entry name" value="LIPOPOLYSACCHARIDE ASSEMBLY PROTEIN B"/>
    <property type="match status" value="1"/>
</dbReference>
<dbReference type="PANTHER" id="PTHR45586">
    <property type="entry name" value="TPR REPEAT-CONTAINING PROTEIN PA4667"/>
    <property type="match status" value="1"/>
</dbReference>
<gene>
    <name evidence="4" type="ORF">CVM52_07025</name>
</gene>
<keyword evidence="2 3" id="KW-0802">TPR repeat</keyword>
<proteinExistence type="predicted"/>
<dbReference type="SMART" id="SM00028">
    <property type="entry name" value="TPR"/>
    <property type="match status" value="6"/>
</dbReference>
<evidence type="ECO:0000256" key="3">
    <source>
        <dbReference type="PROSITE-ProRule" id="PRU00339"/>
    </source>
</evidence>
<dbReference type="PROSITE" id="PS50005">
    <property type="entry name" value="TPR"/>
    <property type="match status" value="1"/>
</dbReference>
<dbReference type="AlphaFoldDB" id="A0A2M8J3S1"/>
<evidence type="ECO:0000313" key="4">
    <source>
        <dbReference type="EMBL" id="PJE37418.1"/>
    </source>
</evidence>
<dbReference type="Proteomes" id="UP000231553">
    <property type="component" value="Unassembled WGS sequence"/>
</dbReference>
<accession>A0A2M8J3S1</accession>
<comment type="caution">
    <text evidence="4">The sequence shown here is derived from an EMBL/GenBank/DDBJ whole genome shotgun (WGS) entry which is preliminary data.</text>
</comment>
<sequence>MGDAPIRILNRSGLLLALCMFLLVLAGCKSSEERAEEHYQNGLALIEQGDVDRALVEFRNVFRLNGSHRDARFTYARVQRDRGAYSDAYGQFLRLIEQYPNDLEGRIALSDMALDQGNWDDLERHASRAASIAPDNLKAQSLTNILLYYNAVQDEDEATRKQAVDQAASLLAQDESLLASYRVVIDDLTRQARWDEALKKLDAAIAQSPDDLSFYQGQLAVLYELDDTPAIRAMLEEISQRFPENEAIKQSLVAFYVEEQDIDAAETFLRSEADNSDEIEESARLVIFLQQYRGNDAARAELERLIADNRLSPLPFQAMLAQLKFQQGDQDGAIADLEAVVKDGARNAELRDIEVDLAQLHFQKGNLVEARRLVEQVLDEDATHPGAVKLKASWLIQDDVTGDAIVLLRNALGQSPRDAELLTLMAQAHEREGNRKLMTDMLSLAVDASGYAPTEAIRYASALASDDKLRAAEDVVNDALRLAPGNTDLLGALGSLYIRMENWTRANRVVDELMALDTDNAKTLAMSLRAQSLSGQNRNDDLLSLLEGIAENPDTKKLGESAIFRARLLEGGPQSALNYVDGLLAQVPGDADYQFLRAGALAMLNRTDEAETIFRKLASDQPDSTGVWIALYRLKLILGEPDAAAEVLQEALQALPDNPALRMVLADQSQASGQFEDAIAIYAALYEDNPSSLVVANNLASLLADQRSDAASLQRAHTIARRFRDAEIPALQDTYGWIAYRMGNYAEALPYLAGAAEGLPEDQRVQYHYGAALAAAGQRDAALAQLNRTAEAIASQPQPPEFAGALQAEIDKLTQASAAQPQD</sequence>
<dbReference type="InterPro" id="IPR011990">
    <property type="entry name" value="TPR-like_helical_dom_sf"/>
</dbReference>
<dbReference type="InterPro" id="IPR019734">
    <property type="entry name" value="TPR_rpt"/>
</dbReference>
<dbReference type="SUPFAM" id="SSF48452">
    <property type="entry name" value="TPR-like"/>
    <property type="match status" value="3"/>
</dbReference>
<dbReference type="EMBL" id="PGTB01000015">
    <property type="protein sequence ID" value="PJE37418.1"/>
    <property type="molecule type" value="Genomic_DNA"/>
</dbReference>
<evidence type="ECO:0000256" key="2">
    <source>
        <dbReference type="ARBA" id="ARBA00022803"/>
    </source>
</evidence>
<dbReference type="Gene3D" id="1.25.40.10">
    <property type="entry name" value="Tetratricopeptide repeat domain"/>
    <property type="match status" value="6"/>
</dbReference>
<organism evidence="4 5">
    <name type="scientific">Pseudooceanicola lipolyticus</name>
    <dbReference type="NCBI Taxonomy" id="2029104"/>
    <lineage>
        <taxon>Bacteria</taxon>
        <taxon>Pseudomonadati</taxon>
        <taxon>Pseudomonadota</taxon>
        <taxon>Alphaproteobacteria</taxon>
        <taxon>Rhodobacterales</taxon>
        <taxon>Paracoccaceae</taxon>
        <taxon>Pseudooceanicola</taxon>
    </lineage>
</organism>
<evidence type="ECO:0000256" key="1">
    <source>
        <dbReference type="ARBA" id="ARBA00022737"/>
    </source>
</evidence>
<name>A0A2M8J3S1_9RHOB</name>
<keyword evidence="1" id="KW-0677">Repeat</keyword>
<keyword evidence="5" id="KW-1185">Reference proteome</keyword>